<evidence type="ECO:0008006" key="4">
    <source>
        <dbReference type="Google" id="ProtNLM"/>
    </source>
</evidence>
<dbReference type="OrthoDB" id="9989223at2759"/>
<reference evidence="2" key="1">
    <citation type="submission" date="2022-07" db="EMBL/GenBank/DDBJ databases">
        <title>Genome analysis of Parmales, a sister group of diatoms, reveals the evolutionary specialization of diatoms from phago-mixotrophs to photoautotrophs.</title>
        <authorList>
            <person name="Ban H."/>
            <person name="Sato S."/>
            <person name="Yoshikawa S."/>
            <person name="Kazumasa Y."/>
            <person name="Nakamura Y."/>
            <person name="Ichinomiya M."/>
            <person name="Saitoh K."/>
            <person name="Sato N."/>
            <person name="Blanc-Mathieu R."/>
            <person name="Endo H."/>
            <person name="Kuwata A."/>
            <person name="Ogata H."/>
        </authorList>
    </citation>
    <scope>NUCLEOTIDE SEQUENCE</scope>
</reference>
<evidence type="ECO:0000313" key="3">
    <source>
        <dbReference type="Proteomes" id="UP001165082"/>
    </source>
</evidence>
<gene>
    <name evidence="2" type="ORF">TrRE_jg8822</name>
</gene>
<dbReference type="Proteomes" id="UP001165082">
    <property type="component" value="Unassembled WGS sequence"/>
</dbReference>
<organism evidence="2 3">
    <name type="scientific">Triparma retinervis</name>
    <dbReference type="NCBI Taxonomy" id="2557542"/>
    <lineage>
        <taxon>Eukaryota</taxon>
        <taxon>Sar</taxon>
        <taxon>Stramenopiles</taxon>
        <taxon>Ochrophyta</taxon>
        <taxon>Bolidophyceae</taxon>
        <taxon>Parmales</taxon>
        <taxon>Triparmaceae</taxon>
        <taxon>Triparma</taxon>
    </lineage>
</organism>
<sequence>MPPTSDSTPDSLQSPLQLTSSLPTALPTAHQTTVHTAIQTILLSFSLFLLPTASLADGQTKEFKLPPVDTSDKSRCQIKSSAIGQANAARDKLYDLRLCDLQNSKAGGFDLSGVIMTDTDVSNSNFVETQFSKGYLHSSNFQGADFTNGIIDRASFFKSDLRQAIFHNAVLTGTSFEGADVEGADFSDAYIGDFDIRNLCKNPTLKGTNEKTGMETRVSAGCK</sequence>
<dbReference type="Gene3D" id="2.160.20.80">
    <property type="entry name" value="E3 ubiquitin-protein ligase SopA"/>
    <property type="match status" value="1"/>
</dbReference>
<dbReference type="PANTHER" id="PTHR47485:SF1">
    <property type="entry name" value="THYLAKOID LUMENAL 17.4 KDA PROTEIN, CHLOROPLASTIC"/>
    <property type="match status" value="1"/>
</dbReference>
<evidence type="ECO:0000313" key="2">
    <source>
        <dbReference type="EMBL" id="GMH67832.1"/>
    </source>
</evidence>
<dbReference type="EMBL" id="BRXZ01004069">
    <property type="protein sequence ID" value="GMH67832.1"/>
    <property type="molecule type" value="Genomic_DNA"/>
</dbReference>
<keyword evidence="1" id="KW-0677">Repeat</keyword>
<name>A0A9W7E6I1_9STRA</name>
<dbReference type="AlphaFoldDB" id="A0A9W7E6I1"/>
<dbReference type="SUPFAM" id="SSF141571">
    <property type="entry name" value="Pentapeptide repeat-like"/>
    <property type="match status" value="1"/>
</dbReference>
<proteinExistence type="predicted"/>
<comment type="caution">
    <text evidence="2">The sequence shown here is derived from an EMBL/GenBank/DDBJ whole genome shotgun (WGS) entry which is preliminary data.</text>
</comment>
<protein>
    <recommendedName>
        <fullName evidence="4">Pentapeptide repeat-containing protein</fullName>
    </recommendedName>
</protein>
<dbReference type="PANTHER" id="PTHR47485">
    <property type="entry name" value="THYLAKOID LUMENAL 17.4 KDA PROTEIN, CHLOROPLASTIC"/>
    <property type="match status" value="1"/>
</dbReference>
<keyword evidence="3" id="KW-1185">Reference proteome</keyword>
<dbReference type="InterPro" id="IPR001646">
    <property type="entry name" value="5peptide_repeat"/>
</dbReference>
<accession>A0A9W7E6I1</accession>
<evidence type="ECO:0000256" key="1">
    <source>
        <dbReference type="ARBA" id="ARBA00022737"/>
    </source>
</evidence>
<dbReference type="Pfam" id="PF00805">
    <property type="entry name" value="Pentapeptide"/>
    <property type="match status" value="2"/>
</dbReference>